<comment type="caution">
    <text evidence="2">The sequence shown here is derived from an EMBL/GenBank/DDBJ whole genome shotgun (WGS) entry which is preliminary data.</text>
</comment>
<protein>
    <submittedName>
        <fullName evidence="2">Uncharacterized protein</fullName>
    </submittedName>
</protein>
<evidence type="ECO:0000313" key="3">
    <source>
        <dbReference type="Proteomes" id="UP000033607"/>
    </source>
</evidence>
<evidence type="ECO:0000313" key="2">
    <source>
        <dbReference type="EMBL" id="KKD35464.1"/>
    </source>
</evidence>
<sequence>MGETSSDNTVEDTAVVDVGETTEPEDSMRELAVDDRSKNEQPAIIGKVVNNKVAIKDVFLIEPL</sequence>
<feature type="region of interest" description="Disordered" evidence="1">
    <location>
        <begin position="1"/>
        <end position="37"/>
    </location>
</feature>
<name>A0A0F5Y9C6_9CYAN</name>
<evidence type="ECO:0000256" key="1">
    <source>
        <dbReference type="SAM" id="MobiDB-lite"/>
    </source>
</evidence>
<dbReference type="RefSeq" id="WP_046281358.1">
    <property type="nucleotide sequence ID" value="NZ_LATL02000323.1"/>
</dbReference>
<reference evidence="2 3" key="1">
    <citation type="submission" date="2015-06" db="EMBL/GenBank/DDBJ databases">
        <title>Draft genome assembly of filamentous brackish cyanobacterium Limnoraphis robusta strain CS-951.</title>
        <authorList>
            <person name="Willis A."/>
            <person name="Parks M."/>
            <person name="Burford M.A."/>
        </authorList>
    </citation>
    <scope>NUCLEOTIDE SEQUENCE [LARGE SCALE GENOMIC DNA]</scope>
    <source>
        <strain evidence="2 3">CS-951</strain>
    </source>
</reference>
<feature type="compositionally biased region" description="Basic and acidic residues" evidence="1">
    <location>
        <begin position="26"/>
        <end position="37"/>
    </location>
</feature>
<organism evidence="2 3">
    <name type="scientific">Limnoraphis robusta CS-951</name>
    <dbReference type="NCBI Taxonomy" id="1637645"/>
    <lineage>
        <taxon>Bacteria</taxon>
        <taxon>Bacillati</taxon>
        <taxon>Cyanobacteriota</taxon>
        <taxon>Cyanophyceae</taxon>
        <taxon>Oscillatoriophycideae</taxon>
        <taxon>Oscillatoriales</taxon>
        <taxon>Sirenicapillariaceae</taxon>
        <taxon>Limnoraphis</taxon>
    </lineage>
</organism>
<dbReference type="EMBL" id="LATL02000323">
    <property type="protein sequence ID" value="KKD35464.1"/>
    <property type="molecule type" value="Genomic_DNA"/>
</dbReference>
<proteinExistence type="predicted"/>
<dbReference type="Proteomes" id="UP000033607">
    <property type="component" value="Unassembled WGS sequence"/>
</dbReference>
<accession>A0A0F5Y9C6</accession>
<dbReference type="AlphaFoldDB" id="A0A0F5Y9C6"/>
<gene>
    <name evidence="2" type="ORF">WN50_25185</name>
</gene>